<reference evidence="2 3" key="1">
    <citation type="journal article" date="2019" name="Int. J. Syst. Evol. Microbiol.">
        <title>The Global Catalogue of Microorganisms (GCM) 10K type strain sequencing project: providing services to taxonomists for standard genome sequencing and annotation.</title>
        <authorList>
            <consortium name="The Broad Institute Genomics Platform"/>
            <consortium name="The Broad Institute Genome Sequencing Center for Infectious Disease"/>
            <person name="Wu L."/>
            <person name="Ma J."/>
        </authorList>
    </citation>
    <scope>NUCLEOTIDE SEQUENCE [LARGE SCALE GENOMIC DNA]</scope>
    <source>
        <strain evidence="2 3">JCM 16083</strain>
    </source>
</reference>
<gene>
    <name evidence="2" type="ORF">GCM10009118_13560</name>
</gene>
<organism evidence="2 3">
    <name type="scientific">Wandonia haliotis</name>
    <dbReference type="NCBI Taxonomy" id="574963"/>
    <lineage>
        <taxon>Bacteria</taxon>
        <taxon>Pseudomonadati</taxon>
        <taxon>Bacteroidota</taxon>
        <taxon>Flavobacteriia</taxon>
        <taxon>Flavobacteriales</taxon>
        <taxon>Crocinitomicaceae</taxon>
        <taxon>Wandonia</taxon>
    </lineage>
</organism>
<proteinExistence type="predicted"/>
<dbReference type="InterPro" id="IPR007060">
    <property type="entry name" value="FtsL/DivIC"/>
</dbReference>
<dbReference type="Proteomes" id="UP001501126">
    <property type="component" value="Unassembled WGS sequence"/>
</dbReference>
<evidence type="ECO:0000313" key="3">
    <source>
        <dbReference type="Proteomes" id="UP001501126"/>
    </source>
</evidence>
<evidence type="ECO:0000256" key="1">
    <source>
        <dbReference type="SAM" id="Coils"/>
    </source>
</evidence>
<dbReference type="Pfam" id="PF04977">
    <property type="entry name" value="DivIC"/>
    <property type="match status" value="1"/>
</dbReference>
<keyword evidence="3" id="KW-1185">Reference proteome</keyword>
<accession>A0ABN1MNW6</accession>
<evidence type="ECO:0008006" key="4">
    <source>
        <dbReference type="Google" id="ProtNLM"/>
    </source>
</evidence>
<evidence type="ECO:0000313" key="2">
    <source>
        <dbReference type="EMBL" id="GAA0874948.1"/>
    </source>
</evidence>
<dbReference type="RefSeq" id="WP_343785898.1">
    <property type="nucleotide sequence ID" value="NZ_BAAAFH010000007.1"/>
</dbReference>
<protein>
    <recommendedName>
        <fullName evidence="4">Septum formation initiator</fullName>
    </recommendedName>
</protein>
<dbReference type="EMBL" id="BAAAFH010000007">
    <property type="protein sequence ID" value="GAA0874948.1"/>
    <property type="molecule type" value="Genomic_DNA"/>
</dbReference>
<name>A0ABN1MNW6_9FLAO</name>
<feature type="coiled-coil region" evidence="1">
    <location>
        <begin position="36"/>
        <end position="66"/>
    </location>
</feature>
<keyword evidence="1" id="KW-0175">Coiled coil</keyword>
<comment type="caution">
    <text evidence="2">The sequence shown here is derived from an EMBL/GenBank/DDBJ whole genome shotgun (WGS) entry which is preliminary data.</text>
</comment>
<sequence length="96" mass="11660">MQIKKYIRPFRNKYLLVGTLFVVYVVFLDDVDVFMLYSKHRKLQQLEAEKEEMQSKLEEVADMQSILNDHDALERFAREERLFRKPNEDIYVISEE</sequence>